<proteinExistence type="predicted"/>
<organism evidence="1 2">
    <name type="scientific">Acuticoccus sediminis</name>
    <dbReference type="NCBI Taxonomy" id="2184697"/>
    <lineage>
        <taxon>Bacteria</taxon>
        <taxon>Pseudomonadati</taxon>
        <taxon>Pseudomonadota</taxon>
        <taxon>Alphaproteobacteria</taxon>
        <taxon>Hyphomicrobiales</taxon>
        <taxon>Amorphaceae</taxon>
        <taxon>Acuticoccus</taxon>
    </lineage>
</organism>
<dbReference type="RefSeq" id="WP_111350116.1">
    <property type="nucleotide sequence ID" value="NZ_QHHQ01000006.1"/>
</dbReference>
<name>A0A8B2NL03_9HYPH</name>
<gene>
    <name evidence="1" type="ORF">DLJ53_24360</name>
</gene>
<accession>A0A8B2NL03</accession>
<protein>
    <recommendedName>
        <fullName evidence="3">PhiE125 gp8 family phage protein</fullName>
    </recommendedName>
</protein>
<dbReference type="InterPro" id="IPR011738">
    <property type="entry name" value="Phage_CHP"/>
</dbReference>
<sequence length="190" mass="20157">MVAILVTPPQAEPVTREEAKLHARIDGTDEDAKVDALIAAARLDVESRTGRALVSQGWRIVLDGPPVRGIVRLAPGPVKSVDAVTVYGADGVAEVVPSDDYLVDTANVPGRLMLSSGRFWGARALNGIEIDFTCGFGEPDDVPASLKQAVLMLVSYWYEQREAAAIGAVPAHVASGVQALTAPYRMPRLA</sequence>
<dbReference type="NCBIfam" id="TIGR02215">
    <property type="entry name" value="phage_chp_gp8"/>
    <property type="match status" value="1"/>
</dbReference>
<keyword evidence="2" id="KW-1185">Reference proteome</keyword>
<evidence type="ECO:0000313" key="2">
    <source>
        <dbReference type="Proteomes" id="UP000249590"/>
    </source>
</evidence>
<reference evidence="1 2" key="1">
    <citation type="submission" date="2018-05" db="EMBL/GenBank/DDBJ databases">
        <title>Acuticoccus sediminis sp. nov., isolated from deep-sea sediment of Indian Ocean.</title>
        <authorList>
            <person name="Liu X."/>
            <person name="Lai Q."/>
            <person name="Du Y."/>
            <person name="Sun F."/>
            <person name="Zhang X."/>
            <person name="Wang S."/>
            <person name="Shao Z."/>
        </authorList>
    </citation>
    <scope>NUCLEOTIDE SEQUENCE [LARGE SCALE GENOMIC DNA]</scope>
    <source>
        <strain evidence="1 2">PTG4-2</strain>
    </source>
</reference>
<evidence type="ECO:0008006" key="3">
    <source>
        <dbReference type="Google" id="ProtNLM"/>
    </source>
</evidence>
<dbReference type="InterPro" id="IPR006450">
    <property type="entry name" value="Phage_HK97_gp6-like"/>
</dbReference>
<dbReference type="NCBIfam" id="TIGR01560">
    <property type="entry name" value="put_DNA_pack"/>
    <property type="match status" value="1"/>
</dbReference>
<dbReference type="CDD" id="cd08054">
    <property type="entry name" value="gp6"/>
    <property type="match status" value="1"/>
</dbReference>
<comment type="caution">
    <text evidence="1">The sequence shown here is derived from an EMBL/GenBank/DDBJ whole genome shotgun (WGS) entry which is preliminary data.</text>
</comment>
<dbReference type="Proteomes" id="UP000249590">
    <property type="component" value="Unassembled WGS sequence"/>
</dbReference>
<dbReference type="Gene3D" id="1.10.3230.30">
    <property type="entry name" value="Phage gp6-like head-tail connector protein"/>
    <property type="match status" value="1"/>
</dbReference>
<dbReference type="EMBL" id="QHHQ01000006">
    <property type="protein sequence ID" value="RAH98775.1"/>
    <property type="molecule type" value="Genomic_DNA"/>
</dbReference>
<dbReference type="OrthoDB" id="8452228at2"/>
<evidence type="ECO:0000313" key="1">
    <source>
        <dbReference type="EMBL" id="RAH98775.1"/>
    </source>
</evidence>
<dbReference type="AlphaFoldDB" id="A0A8B2NL03"/>